<evidence type="ECO:0000256" key="3">
    <source>
        <dbReference type="ARBA" id="ARBA00005493"/>
    </source>
</evidence>
<evidence type="ECO:0000256" key="13">
    <source>
        <dbReference type="ARBA" id="ARBA00024295"/>
    </source>
</evidence>
<feature type="domain" description="Radical SAM core" evidence="18">
    <location>
        <begin position="47"/>
        <end position="281"/>
    </location>
</feature>
<dbReference type="Proteomes" id="UP000221024">
    <property type="component" value="Unassembled WGS sequence"/>
</dbReference>
<proteinExistence type="inferred from homology"/>
<accession>A0A2H3NP58</accession>
<dbReference type="GO" id="GO:0046872">
    <property type="term" value="F:metal ion binding"/>
    <property type="evidence" value="ECO:0007669"/>
    <property type="project" value="UniProtKB-KW"/>
</dbReference>
<evidence type="ECO:0000256" key="16">
    <source>
        <dbReference type="PIRSR" id="PIRSR000167-1"/>
    </source>
</evidence>
<feature type="binding site" evidence="16">
    <location>
        <position position="244"/>
    </location>
    <ligand>
        <name>S-adenosyl-L-methionine</name>
        <dbReference type="ChEBI" id="CHEBI:59789"/>
        <label>2</label>
    </ligand>
</feature>
<dbReference type="InterPro" id="IPR034505">
    <property type="entry name" value="Coproporphyrinogen-III_oxidase"/>
</dbReference>
<dbReference type="GO" id="GO:0006782">
    <property type="term" value="P:protoporphyrinogen IX biosynthetic process"/>
    <property type="evidence" value="ECO:0007669"/>
    <property type="project" value="UniProtKB-UniPathway"/>
</dbReference>
<feature type="binding site" evidence="16">
    <location>
        <position position="146"/>
    </location>
    <ligand>
        <name>S-adenosyl-L-methionine</name>
        <dbReference type="ChEBI" id="CHEBI:59789"/>
        <label>1</label>
    </ligand>
</feature>
<dbReference type="AlphaFoldDB" id="A0A2H3NP58"/>
<evidence type="ECO:0000256" key="15">
    <source>
        <dbReference type="PIRNR" id="PIRNR000167"/>
    </source>
</evidence>
<keyword evidence="20" id="KW-1185">Reference proteome</keyword>
<keyword evidence="7 15" id="KW-0949">S-adenosyl-L-methionine</keyword>
<dbReference type="InterPro" id="IPR058240">
    <property type="entry name" value="rSAM_sf"/>
</dbReference>
<sequence length="459" mass="51849">MDSTPAVDLDLIRRYNQPGPRYTSYPTAPHFSHDYDATDFARDLAAADTDTPLSLYVHLPFCRSLCYYCGCHMKVTQRADSIQRYVDALKQEIDQMAALVSAERPVVQMHWGGGTPTYLTAEQIRDLGTHIRRRFRVADDAEISIEADPRGLTEDRVAAAAEVGFNRMSVGVQDVNRVVQEAINRIQPTETVAQALRWAREYGFEGLNVDLVYGLPHQTPERFQHTLDVVDRLQPDRIALYSYAHVPSIKKHQRVIDEDALPVPETKLRLFKQGLEHLTARSGYRFIGMDHFARPTDALARAQDTGDLHRNFQGYSTRADAEVVAFGVSGISQLRGAYAQNVKALPAYYEQVANENAPTVFRGVRLSPEDQLRRHVIMQLMCNFHLDKAAVAERFEIDFDDVFADAWARLSLLEADGLLIRTENALHVQPPGRLLIRNIARAFDAYCDHADHPVHAQTV</sequence>
<feature type="binding site" evidence="16">
    <location>
        <position position="173"/>
    </location>
    <ligand>
        <name>S-adenosyl-L-methionine</name>
        <dbReference type="ChEBI" id="CHEBI:59789"/>
        <label>2</label>
    </ligand>
</feature>
<evidence type="ECO:0000256" key="6">
    <source>
        <dbReference type="ARBA" id="ARBA00022490"/>
    </source>
</evidence>
<dbReference type="SMART" id="SM00729">
    <property type="entry name" value="Elp3"/>
    <property type="match status" value="1"/>
</dbReference>
<comment type="function">
    <text evidence="13">Involved in the heme biosynthesis. Catalyzes the anaerobic oxidative decarboxylation of propionate groups of rings A and B of coproporphyrinogen III to yield the vinyl groups in protoporphyrinogen IX.</text>
</comment>
<dbReference type="UniPathway" id="UPA00251">
    <property type="reaction ID" value="UER00323"/>
</dbReference>
<feature type="binding site" evidence="16">
    <location>
        <position position="331"/>
    </location>
    <ligand>
        <name>S-adenosyl-L-methionine</name>
        <dbReference type="ChEBI" id="CHEBI:59789"/>
        <label>1</label>
    </ligand>
</feature>
<comment type="similarity">
    <text evidence="3 15">Belongs to the anaerobic coproporphyrinogen-III oxidase family.</text>
</comment>
<comment type="cofactor">
    <cofactor evidence="15 17">
        <name>[4Fe-4S] cluster</name>
        <dbReference type="ChEBI" id="CHEBI:49883"/>
    </cofactor>
    <text evidence="15 17">Binds 1 [4Fe-4S] cluster. The cluster is coordinated with 3 cysteines and an exchangeable S-adenosyl-L-methionine.</text>
</comment>
<name>A0A2H3NP58_9BACT</name>
<comment type="subcellular location">
    <subcellularLocation>
        <location evidence="1 15">Cytoplasm</location>
    </subcellularLocation>
</comment>
<organism evidence="19 20">
    <name type="scientific">Longimonas halophila</name>
    <dbReference type="NCBI Taxonomy" id="1469170"/>
    <lineage>
        <taxon>Bacteria</taxon>
        <taxon>Pseudomonadati</taxon>
        <taxon>Rhodothermota</taxon>
        <taxon>Rhodothermia</taxon>
        <taxon>Rhodothermales</taxon>
        <taxon>Salisaetaceae</taxon>
        <taxon>Longimonas</taxon>
    </lineage>
</organism>
<evidence type="ECO:0000256" key="9">
    <source>
        <dbReference type="ARBA" id="ARBA00023002"/>
    </source>
</evidence>
<dbReference type="GO" id="GO:0004109">
    <property type="term" value="F:coproporphyrinogen oxidase activity"/>
    <property type="evidence" value="ECO:0007669"/>
    <property type="project" value="InterPro"/>
</dbReference>
<evidence type="ECO:0000256" key="11">
    <source>
        <dbReference type="ARBA" id="ARBA00023014"/>
    </source>
</evidence>
<dbReference type="InterPro" id="IPR023404">
    <property type="entry name" value="rSAM_horseshoe"/>
</dbReference>
<feature type="binding site" evidence="16">
    <location>
        <begin position="114"/>
        <end position="115"/>
    </location>
    <ligand>
        <name>S-adenosyl-L-methionine</name>
        <dbReference type="ChEBI" id="CHEBI:59789"/>
        <label>2</label>
    </ligand>
</feature>
<dbReference type="GO" id="GO:0051539">
    <property type="term" value="F:4 iron, 4 sulfur cluster binding"/>
    <property type="evidence" value="ECO:0007669"/>
    <property type="project" value="UniProtKB-KW"/>
</dbReference>
<dbReference type="InterPro" id="IPR010723">
    <property type="entry name" value="HemN_C"/>
</dbReference>
<dbReference type="SFLD" id="SFLDG01082">
    <property type="entry name" value="B12-binding_domain_containing"/>
    <property type="match status" value="1"/>
</dbReference>
<protein>
    <recommendedName>
        <fullName evidence="15">Coproporphyrinogen-III oxidase</fullName>
        <ecNumber evidence="15">1.3.98.3</ecNumber>
    </recommendedName>
</protein>
<evidence type="ECO:0000313" key="19">
    <source>
        <dbReference type="EMBL" id="PEN08535.1"/>
    </source>
</evidence>
<keyword evidence="11 15" id="KW-0411">Iron-sulfur</keyword>
<dbReference type="PIRSF" id="PIRSF000167">
    <property type="entry name" value="HemN"/>
    <property type="match status" value="1"/>
</dbReference>
<keyword evidence="5 15" id="KW-0004">4Fe-4S</keyword>
<dbReference type="EMBL" id="PDEP01000003">
    <property type="protein sequence ID" value="PEN08535.1"/>
    <property type="molecule type" value="Genomic_DNA"/>
</dbReference>
<reference evidence="19 20" key="1">
    <citation type="submission" date="2017-10" db="EMBL/GenBank/DDBJ databases">
        <title>Draft genome of Longimonas halophila.</title>
        <authorList>
            <person name="Goh K.M."/>
            <person name="Shamsir M.S."/>
            <person name="Lim S.W."/>
        </authorList>
    </citation>
    <scope>NUCLEOTIDE SEQUENCE [LARGE SCALE GENOMIC DNA]</scope>
    <source>
        <strain evidence="19 20">KCTC 42399</strain>
    </source>
</reference>
<comment type="catalytic activity">
    <reaction evidence="14 15">
        <text>coproporphyrinogen III + 2 S-adenosyl-L-methionine = protoporphyrinogen IX + 2 5'-deoxyadenosine + 2 L-methionine + 2 CO2</text>
        <dbReference type="Rhea" id="RHEA:15425"/>
        <dbReference type="ChEBI" id="CHEBI:16526"/>
        <dbReference type="ChEBI" id="CHEBI:17319"/>
        <dbReference type="ChEBI" id="CHEBI:57307"/>
        <dbReference type="ChEBI" id="CHEBI:57309"/>
        <dbReference type="ChEBI" id="CHEBI:57844"/>
        <dbReference type="ChEBI" id="CHEBI:59789"/>
        <dbReference type="EC" id="1.3.98.3"/>
    </reaction>
</comment>
<evidence type="ECO:0000256" key="1">
    <source>
        <dbReference type="ARBA" id="ARBA00004496"/>
    </source>
</evidence>
<evidence type="ECO:0000256" key="2">
    <source>
        <dbReference type="ARBA" id="ARBA00004785"/>
    </source>
</evidence>
<evidence type="ECO:0000259" key="18">
    <source>
        <dbReference type="PROSITE" id="PS51918"/>
    </source>
</evidence>
<feature type="binding site" evidence="17">
    <location>
        <position position="62"/>
    </location>
    <ligand>
        <name>[4Fe-4S] cluster</name>
        <dbReference type="ChEBI" id="CHEBI:49883"/>
        <note>4Fe-4S-S-AdoMet</note>
    </ligand>
</feature>
<dbReference type="InterPro" id="IPR006638">
    <property type="entry name" value="Elp3/MiaA/NifB-like_rSAM"/>
</dbReference>
<dbReference type="InterPro" id="IPR007197">
    <property type="entry name" value="rSAM"/>
</dbReference>
<evidence type="ECO:0000313" key="20">
    <source>
        <dbReference type="Proteomes" id="UP000221024"/>
    </source>
</evidence>
<evidence type="ECO:0000256" key="8">
    <source>
        <dbReference type="ARBA" id="ARBA00022723"/>
    </source>
</evidence>
<feature type="binding site" evidence="17">
    <location>
        <position position="66"/>
    </location>
    <ligand>
        <name>[4Fe-4S] cluster</name>
        <dbReference type="ChEBI" id="CHEBI:49883"/>
        <note>4Fe-4S-S-AdoMet</note>
    </ligand>
</feature>
<keyword evidence="10 15" id="KW-0408">Iron</keyword>
<dbReference type="PANTHER" id="PTHR13932">
    <property type="entry name" value="COPROPORPHYRINIGEN III OXIDASE"/>
    <property type="match status" value="1"/>
</dbReference>
<evidence type="ECO:0000256" key="12">
    <source>
        <dbReference type="ARBA" id="ARBA00023244"/>
    </source>
</evidence>
<comment type="caution">
    <text evidence="19">The sequence shown here is derived from an EMBL/GenBank/DDBJ whole genome shotgun (WGS) entry which is preliminary data.</text>
</comment>
<dbReference type="PROSITE" id="PS51918">
    <property type="entry name" value="RADICAL_SAM"/>
    <property type="match status" value="1"/>
</dbReference>
<dbReference type="Pfam" id="PF04055">
    <property type="entry name" value="Radical_SAM"/>
    <property type="match status" value="1"/>
</dbReference>
<keyword evidence="8 15" id="KW-0479">Metal-binding</keyword>
<keyword evidence="9 15" id="KW-0560">Oxidoreductase</keyword>
<dbReference type="GO" id="GO:0005737">
    <property type="term" value="C:cytoplasm"/>
    <property type="evidence" value="ECO:0007669"/>
    <property type="project" value="UniProtKB-SubCell"/>
</dbReference>
<feature type="binding site" evidence="16">
    <location>
        <begin position="68"/>
        <end position="70"/>
    </location>
    <ligand>
        <name>S-adenosyl-L-methionine</name>
        <dbReference type="ChEBI" id="CHEBI:59789"/>
        <label>2</label>
    </ligand>
</feature>
<evidence type="ECO:0000256" key="4">
    <source>
        <dbReference type="ARBA" id="ARBA00011245"/>
    </source>
</evidence>
<dbReference type="InterPro" id="IPR004558">
    <property type="entry name" value="Coprogen_oxidase_HemN"/>
</dbReference>
<comment type="pathway">
    <text evidence="2 15">Porphyrin-containing compound metabolism; protoporphyrin-IX biosynthesis; protoporphyrinogen-IX from coproporphyrinogen-III (AdoMet route): step 1/1.</text>
</comment>
<dbReference type="SFLD" id="SFLDG01065">
    <property type="entry name" value="anaerobic_coproporphyrinogen-I"/>
    <property type="match status" value="1"/>
</dbReference>
<evidence type="ECO:0000256" key="7">
    <source>
        <dbReference type="ARBA" id="ARBA00022691"/>
    </source>
</evidence>
<dbReference type="EC" id="1.3.98.3" evidence="15"/>
<dbReference type="GO" id="GO:0051989">
    <property type="term" value="F:coproporphyrinogen dehydrogenase activity"/>
    <property type="evidence" value="ECO:0007669"/>
    <property type="project" value="UniProtKB-EC"/>
</dbReference>
<keyword evidence="12 15" id="KW-0627">Porphyrin biosynthesis</keyword>
<dbReference type="SUPFAM" id="SSF102114">
    <property type="entry name" value="Radical SAM enzymes"/>
    <property type="match status" value="1"/>
</dbReference>
<feature type="binding site" evidence="16">
    <location>
        <position position="210"/>
    </location>
    <ligand>
        <name>S-adenosyl-L-methionine</name>
        <dbReference type="ChEBI" id="CHEBI:59789"/>
        <label>2</label>
    </ligand>
</feature>
<dbReference type="NCBIfam" id="TIGR00538">
    <property type="entry name" value="hemN"/>
    <property type="match status" value="1"/>
</dbReference>
<feature type="binding site" evidence="16">
    <location>
        <position position="56"/>
    </location>
    <ligand>
        <name>S-adenosyl-L-methionine</name>
        <dbReference type="ChEBI" id="CHEBI:59789"/>
        <label>1</label>
    </ligand>
</feature>
<dbReference type="Pfam" id="PF06969">
    <property type="entry name" value="HemN_C"/>
    <property type="match status" value="1"/>
</dbReference>
<evidence type="ECO:0000256" key="5">
    <source>
        <dbReference type="ARBA" id="ARBA00022485"/>
    </source>
</evidence>
<dbReference type="Gene3D" id="1.10.10.920">
    <property type="match status" value="1"/>
</dbReference>
<evidence type="ECO:0000256" key="10">
    <source>
        <dbReference type="ARBA" id="ARBA00023004"/>
    </source>
</evidence>
<dbReference type="SFLD" id="SFLDS00029">
    <property type="entry name" value="Radical_SAM"/>
    <property type="match status" value="1"/>
</dbReference>
<dbReference type="CDD" id="cd01335">
    <property type="entry name" value="Radical_SAM"/>
    <property type="match status" value="1"/>
</dbReference>
<feature type="binding site" evidence="17">
    <location>
        <position position="69"/>
    </location>
    <ligand>
        <name>[4Fe-4S] cluster</name>
        <dbReference type="ChEBI" id="CHEBI:49883"/>
        <note>4Fe-4S-S-AdoMet</note>
    </ligand>
</feature>
<dbReference type="PANTHER" id="PTHR13932:SF6">
    <property type="entry name" value="OXYGEN-INDEPENDENT COPROPORPHYRINOGEN III OXIDASE"/>
    <property type="match status" value="1"/>
</dbReference>
<gene>
    <name evidence="19" type="primary">hemN</name>
    <name evidence="19" type="ORF">CRI93_04885</name>
</gene>
<comment type="subunit">
    <text evidence="4">Monomer.</text>
</comment>
<feature type="binding site" evidence="16">
    <location>
        <position position="113"/>
    </location>
    <ligand>
        <name>S-adenosyl-L-methionine</name>
        <dbReference type="ChEBI" id="CHEBI:59789"/>
        <label>1</label>
    </ligand>
</feature>
<dbReference type="FunFam" id="3.80.30.20:FF:000012">
    <property type="entry name" value="Coproporphyrinogen-III oxidase"/>
    <property type="match status" value="1"/>
</dbReference>
<evidence type="ECO:0000256" key="17">
    <source>
        <dbReference type="PIRSR" id="PIRSR000167-2"/>
    </source>
</evidence>
<evidence type="ECO:0000256" key="14">
    <source>
        <dbReference type="ARBA" id="ARBA00048321"/>
    </source>
</evidence>
<dbReference type="Gene3D" id="3.80.30.20">
    <property type="entry name" value="tm_1862 like domain"/>
    <property type="match status" value="1"/>
</dbReference>
<feature type="binding site" evidence="16">
    <location>
        <position position="185"/>
    </location>
    <ligand>
        <name>S-adenosyl-L-methionine</name>
        <dbReference type="ChEBI" id="CHEBI:59789"/>
        <label>2</label>
    </ligand>
</feature>
<dbReference type="OrthoDB" id="9808022at2"/>
<keyword evidence="6 15" id="KW-0963">Cytoplasm</keyword>